<organism evidence="1 2">
    <name type="scientific">Acinetobacter nosocomialis</name>
    <dbReference type="NCBI Taxonomy" id="106654"/>
    <lineage>
        <taxon>Bacteria</taxon>
        <taxon>Pseudomonadati</taxon>
        <taxon>Pseudomonadota</taxon>
        <taxon>Gammaproteobacteria</taxon>
        <taxon>Moraxellales</taxon>
        <taxon>Moraxellaceae</taxon>
        <taxon>Acinetobacter</taxon>
        <taxon>Acinetobacter calcoaceticus/baumannii complex</taxon>
    </lineage>
</organism>
<dbReference type="Proteomes" id="UP000237921">
    <property type="component" value="Chromosome"/>
</dbReference>
<dbReference type="AlphaFoldDB" id="A0A2L1VIR6"/>
<evidence type="ECO:0000313" key="2">
    <source>
        <dbReference type="Proteomes" id="UP000237921"/>
    </source>
</evidence>
<gene>
    <name evidence="1" type="ORF">AL533_11485</name>
</gene>
<dbReference type="RefSeq" id="WP_016805851.1">
    <property type="nucleotide sequence ID" value="NZ_BKYR01000001.1"/>
</dbReference>
<name>A0A2L1VIR6_ACINO</name>
<accession>A0A2L1VIR6</accession>
<dbReference type="EMBL" id="CP014019">
    <property type="protein sequence ID" value="AVF44966.1"/>
    <property type="molecule type" value="Genomic_DNA"/>
</dbReference>
<reference evidence="2" key="1">
    <citation type="submission" date="2017-12" db="EMBL/GenBank/DDBJ databases">
        <title>FDA dAtabase for Regulatory Grade micrObial Sequences (FDA-ARGOS): Supporting development and validation of Infectious Disease Dx tests.</title>
        <authorList>
            <person name="Hoffmann M."/>
            <person name="Allard M."/>
            <person name="Evans P."/>
            <person name="Brown E."/>
            <person name="Tallon L."/>
            <person name="Sadzewicz L."/>
            <person name="Sengamalay N."/>
            <person name="Ott S."/>
            <person name="Godinez A."/>
            <person name="Nagaraj S."/>
            <person name="Vavikolanu K."/>
            <person name="Aluvathingal J."/>
            <person name="Nadendla S."/>
            <person name="Sichtig H."/>
        </authorList>
    </citation>
    <scope>NUCLEOTIDE SEQUENCE [LARGE SCALE GENOMIC DNA]</scope>
    <source>
        <strain evidence="2">FDAARGOS_129</strain>
    </source>
</reference>
<protein>
    <submittedName>
        <fullName evidence="1">Uncharacterized protein</fullName>
    </submittedName>
</protein>
<evidence type="ECO:0000313" key="1">
    <source>
        <dbReference type="EMBL" id="AVF44966.1"/>
    </source>
</evidence>
<proteinExistence type="predicted"/>
<sequence>MNKFLMKKIFSVLVLLFLILQVGCYKRTHKEDADKYMFLIKMKQVVGNDVKIVNSLNRAEAQLAYLELPLKSDKTSKIVELLKKDGWTYKGAGIGSETYCLGVNNSINIVRPTSKTVTTFKGSDLYVIDYNKDIVSYSYNKWGLDICE</sequence>